<comment type="caution">
    <text evidence="2">The sequence shown here is derived from an EMBL/GenBank/DDBJ whole genome shotgun (WGS) entry which is preliminary data.</text>
</comment>
<organism evidence="2 3">
    <name type="scientific">Sphingobacterium gobiense</name>
    <dbReference type="NCBI Taxonomy" id="1382456"/>
    <lineage>
        <taxon>Bacteria</taxon>
        <taxon>Pseudomonadati</taxon>
        <taxon>Bacteroidota</taxon>
        <taxon>Sphingobacteriia</taxon>
        <taxon>Sphingobacteriales</taxon>
        <taxon>Sphingobacteriaceae</taxon>
        <taxon>Sphingobacterium</taxon>
    </lineage>
</organism>
<dbReference type="AlphaFoldDB" id="A0A2S9JW54"/>
<dbReference type="OrthoDB" id="5421115at2"/>
<evidence type="ECO:0000313" key="2">
    <source>
        <dbReference type="EMBL" id="PRD57480.1"/>
    </source>
</evidence>
<evidence type="ECO:0000256" key="1">
    <source>
        <dbReference type="SAM" id="Phobius"/>
    </source>
</evidence>
<feature type="transmembrane region" description="Helical" evidence="1">
    <location>
        <begin position="20"/>
        <end position="41"/>
    </location>
</feature>
<feature type="transmembrane region" description="Helical" evidence="1">
    <location>
        <begin position="47"/>
        <end position="75"/>
    </location>
</feature>
<dbReference type="Proteomes" id="UP000238642">
    <property type="component" value="Unassembled WGS sequence"/>
</dbReference>
<protein>
    <recommendedName>
        <fullName evidence="4">DUF485 domain-containing protein</fullName>
    </recommendedName>
</protein>
<proteinExistence type="predicted"/>
<keyword evidence="1" id="KW-1133">Transmembrane helix</keyword>
<dbReference type="RefSeq" id="WP_105725298.1">
    <property type="nucleotide sequence ID" value="NZ_PVBS01000001.1"/>
</dbReference>
<gene>
    <name evidence="2" type="ORF">C5749_06850</name>
</gene>
<dbReference type="Pfam" id="PF04341">
    <property type="entry name" value="DUF485"/>
    <property type="match status" value="1"/>
</dbReference>
<name>A0A2S9JW54_9SPHI</name>
<keyword evidence="1" id="KW-0472">Membrane</keyword>
<reference evidence="2 3" key="1">
    <citation type="submission" date="2018-02" db="EMBL/GenBank/DDBJ databases">
        <title>The draft genome of Sphingobacterium gobiense H7.</title>
        <authorList>
            <person name="Li L."/>
            <person name="Liu L."/>
            <person name="Zhang X."/>
            <person name="Wang T."/>
            <person name="Liang L."/>
        </authorList>
    </citation>
    <scope>NUCLEOTIDE SEQUENCE [LARGE SCALE GENOMIC DNA]</scope>
    <source>
        <strain evidence="2 3">ACCC 05757</strain>
    </source>
</reference>
<dbReference type="InterPro" id="IPR007436">
    <property type="entry name" value="DUF485"/>
</dbReference>
<keyword evidence="3" id="KW-1185">Reference proteome</keyword>
<evidence type="ECO:0000313" key="3">
    <source>
        <dbReference type="Proteomes" id="UP000238642"/>
    </source>
</evidence>
<keyword evidence="1" id="KW-0812">Transmembrane</keyword>
<accession>A0A2S9JW54</accession>
<evidence type="ECO:0008006" key="4">
    <source>
        <dbReference type="Google" id="ProtNLM"/>
    </source>
</evidence>
<dbReference type="EMBL" id="PVBS01000001">
    <property type="protein sequence ID" value="PRD57480.1"/>
    <property type="molecule type" value="Genomic_DNA"/>
</dbReference>
<sequence>MHVNNTSTEKESLTKRKSSLGIRLFFIYLVFYAGFVLIGVFQYELLAIQIFGGLNLALAYGIGLIVFAVILGVLYNYYCTKYEDEADTEQANEMKERGTA</sequence>